<evidence type="ECO:0000313" key="1">
    <source>
        <dbReference type="EMBL" id="CAB1453717.1"/>
    </source>
</evidence>
<comment type="caution">
    <text evidence="1">The sequence shown here is derived from an EMBL/GenBank/DDBJ whole genome shotgun (WGS) entry which is preliminary data.</text>
</comment>
<dbReference type="Proteomes" id="UP001153269">
    <property type="component" value="Unassembled WGS sequence"/>
</dbReference>
<name>A0A9N7VQY6_PLEPL</name>
<accession>A0A9N7VQY6</accession>
<sequence>MLNFHLACSQSTRTGGLRPVPVAVRSLCRPAEPVPPPLILQTMRPVNWRLTDIAEEGHEDNVRVASVSVIPCTPRNVPLWQPSTLRHIRSQSSAPTPLLPLPCSHSGV</sequence>
<proteinExistence type="predicted"/>
<organism evidence="1 2">
    <name type="scientific">Pleuronectes platessa</name>
    <name type="common">European plaice</name>
    <dbReference type="NCBI Taxonomy" id="8262"/>
    <lineage>
        <taxon>Eukaryota</taxon>
        <taxon>Metazoa</taxon>
        <taxon>Chordata</taxon>
        <taxon>Craniata</taxon>
        <taxon>Vertebrata</taxon>
        <taxon>Euteleostomi</taxon>
        <taxon>Actinopterygii</taxon>
        <taxon>Neopterygii</taxon>
        <taxon>Teleostei</taxon>
        <taxon>Neoteleostei</taxon>
        <taxon>Acanthomorphata</taxon>
        <taxon>Carangaria</taxon>
        <taxon>Pleuronectiformes</taxon>
        <taxon>Pleuronectoidei</taxon>
        <taxon>Pleuronectidae</taxon>
        <taxon>Pleuronectes</taxon>
    </lineage>
</organism>
<gene>
    <name evidence="1" type="ORF">PLEPLA_LOCUS41477</name>
</gene>
<evidence type="ECO:0000313" key="2">
    <source>
        <dbReference type="Proteomes" id="UP001153269"/>
    </source>
</evidence>
<reference evidence="1" key="1">
    <citation type="submission" date="2020-03" db="EMBL/GenBank/DDBJ databases">
        <authorList>
            <person name="Weist P."/>
        </authorList>
    </citation>
    <scope>NUCLEOTIDE SEQUENCE</scope>
</reference>
<dbReference type="AlphaFoldDB" id="A0A9N7VQY6"/>
<dbReference type="EMBL" id="CADEAL010004181">
    <property type="protein sequence ID" value="CAB1453717.1"/>
    <property type="molecule type" value="Genomic_DNA"/>
</dbReference>
<protein>
    <submittedName>
        <fullName evidence="1">Uncharacterized protein</fullName>
    </submittedName>
</protein>
<keyword evidence="2" id="KW-1185">Reference proteome</keyword>